<dbReference type="InterPro" id="IPR029055">
    <property type="entry name" value="Ntn_hydrolases_N"/>
</dbReference>
<dbReference type="EMBL" id="JAPQKT010000007">
    <property type="protein sequence ID" value="KAJ5224803.1"/>
    <property type="molecule type" value="Genomic_DNA"/>
</dbReference>
<dbReference type="Gene3D" id="3.60.20.40">
    <property type="match status" value="1"/>
</dbReference>
<feature type="chain" id="PRO_5040779864" description="Glutathione hydrolase" evidence="4">
    <location>
        <begin position="25"/>
        <end position="594"/>
    </location>
</feature>
<dbReference type="PRINTS" id="PR01210">
    <property type="entry name" value="GGTRANSPTASE"/>
</dbReference>
<keyword evidence="6" id="KW-1185">Reference proteome</keyword>
<evidence type="ECO:0000256" key="4">
    <source>
        <dbReference type="SAM" id="SignalP"/>
    </source>
</evidence>
<dbReference type="PANTHER" id="PTHR11686:SF62">
    <property type="entry name" value="GLUTATHIONE HYDROLASE"/>
    <property type="match status" value="1"/>
</dbReference>
<sequence>MRFITSIGLHLALICQVLLPSTWGYSFDRTNLTDSGSKGAVSSEAGFCSRAGTHMLEKGGNAADAMVATVLCVGVSAPQTYRTELNTALGLYNSGIAGGGFALIRMPNNTYQMVDFREKAPLAATEDMFKDDPMGSKVGGRASGVPGQLRGLEYIYKTYGSKNVSWSDLFQPAIEVANVGWNVTNDILVMMDWALNGTMNSTDPKHNFFLQPAWKPDFAPNGTLVKEGDIIMRKRYAKTLQRMARPDGVNDFYNGSIADSIIRAINANQGIMTKDDLKNYTIAIRKTNQMKYRNYTLTSTTTPSCGSVVLNVLGVLNKYANYSIKPGQDNVNIHRMVESIKFAYGYRMSFGDPDYTRNITLLEKTILSDSRLTRIKHGINDTYVHTNVSFYDPDHKWTKAPHGTSHMVAADNSGLAISLTTTVNLPFGSHVMTDNGIVLNDQMDDFSIPGTENSMGYPASPNNFIKPGKRPLSSISPVIATRPDGSIAFVTGSAGGSRIPTAVIQSLVHALDEDEAPQKCLDIPRLHHQLFPNVLEYAANFDKPTISWLNQTHGHVIGPIPRIASAAQAISRSVQGLFRTGSEPSQVLSGGYGV</sequence>
<evidence type="ECO:0000313" key="6">
    <source>
        <dbReference type="Proteomes" id="UP001147733"/>
    </source>
</evidence>
<feature type="active site" description="Nucleophile" evidence="1">
    <location>
        <position position="404"/>
    </location>
</feature>
<accession>A0A9W9NRX6</accession>
<keyword evidence="3" id="KW-0808">Transferase</keyword>
<dbReference type="Proteomes" id="UP001147733">
    <property type="component" value="Unassembled WGS sequence"/>
</dbReference>
<feature type="binding site" evidence="2">
    <location>
        <position position="117"/>
    </location>
    <ligand>
        <name>L-glutamate</name>
        <dbReference type="ChEBI" id="CHEBI:29985"/>
    </ligand>
</feature>
<dbReference type="RefSeq" id="XP_056498775.1">
    <property type="nucleotide sequence ID" value="XM_056647224.1"/>
</dbReference>
<comment type="catalytic activity">
    <reaction evidence="3">
        <text>an S-substituted glutathione + H2O = an S-substituted L-cysteinylglycine + L-glutamate</text>
        <dbReference type="Rhea" id="RHEA:59468"/>
        <dbReference type="ChEBI" id="CHEBI:15377"/>
        <dbReference type="ChEBI" id="CHEBI:29985"/>
        <dbReference type="ChEBI" id="CHEBI:90779"/>
        <dbReference type="ChEBI" id="CHEBI:143103"/>
        <dbReference type="EC" id="3.4.19.13"/>
    </reaction>
</comment>
<feature type="binding site" evidence="2">
    <location>
        <begin position="422"/>
        <end position="424"/>
    </location>
    <ligand>
        <name>L-glutamate</name>
        <dbReference type="ChEBI" id="CHEBI:29985"/>
    </ligand>
</feature>
<feature type="binding site" evidence="2">
    <location>
        <position position="496"/>
    </location>
    <ligand>
        <name>L-glutamate</name>
        <dbReference type="ChEBI" id="CHEBI:29985"/>
    </ligand>
</feature>
<feature type="binding site" evidence="2">
    <location>
        <position position="445"/>
    </location>
    <ligand>
        <name>L-glutamate</name>
        <dbReference type="ChEBI" id="CHEBI:29985"/>
    </ligand>
</feature>
<reference evidence="5" key="1">
    <citation type="submission" date="2022-11" db="EMBL/GenBank/DDBJ databases">
        <authorList>
            <person name="Petersen C."/>
        </authorList>
    </citation>
    <scope>NUCLEOTIDE SEQUENCE</scope>
    <source>
        <strain evidence="5">IBT 23319</strain>
    </source>
</reference>
<feature type="binding site" evidence="2">
    <location>
        <begin position="473"/>
        <end position="474"/>
    </location>
    <ligand>
        <name>L-glutamate</name>
        <dbReference type="ChEBI" id="CHEBI:29985"/>
    </ligand>
</feature>
<dbReference type="EC" id="2.3.2.2" evidence="3"/>
<name>A0A9W9NRX6_PENCI</name>
<dbReference type="InterPro" id="IPR043137">
    <property type="entry name" value="GGT_ssub_C"/>
</dbReference>
<evidence type="ECO:0000256" key="1">
    <source>
        <dbReference type="PIRSR" id="PIRSR600101-1"/>
    </source>
</evidence>
<comment type="pathway">
    <text evidence="3">Mycotoxin biosynthesis.</text>
</comment>
<evidence type="ECO:0000313" key="5">
    <source>
        <dbReference type="EMBL" id="KAJ5224803.1"/>
    </source>
</evidence>
<comment type="function">
    <text evidence="3">Gamma-glutamyltransferase.</text>
</comment>
<dbReference type="InterPro" id="IPR043138">
    <property type="entry name" value="GGT_lsub"/>
</dbReference>
<proteinExistence type="predicted"/>
<dbReference type="GO" id="GO:0103068">
    <property type="term" value="F:leukotriene C4 gamma-glutamyl transferase activity"/>
    <property type="evidence" value="ECO:0007669"/>
    <property type="project" value="UniProtKB-EC"/>
</dbReference>
<dbReference type="GO" id="GO:0006751">
    <property type="term" value="P:glutathione catabolic process"/>
    <property type="evidence" value="ECO:0007669"/>
    <property type="project" value="UniProtKB-UniRule"/>
</dbReference>
<dbReference type="AlphaFoldDB" id="A0A9W9NRX6"/>
<dbReference type="GO" id="GO:0005886">
    <property type="term" value="C:plasma membrane"/>
    <property type="evidence" value="ECO:0007669"/>
    <property type="project" value="TreeGrafter"/>
</dbReference>
<keyword evidence="3" id="KW-0012">Acyltransferase</keyword>
<gene>
    <name evidence="5" type="ORF">N7469_008306</name>
</gene>
<organism evidence="5 6">
    <name type="scientific">Penicillium citrinum</name>
    <dbReference type="NCBI Taxonomy" id="5077"/>
    <lineage>
        <taxon>Eukaryota</taxon>
        <taxon>Fungi</taxon>
        <taxon>Dikarya</taxon>
        <taxon>Ascomycota</taxon>
        <taxon>Pezizomycotina</taxon>
        <taxon>Eurotiomycetes</taxon>
        <taxon>Eurotiomycetidae</taxon>
        <taxon>Eurotiales</taxon>
        <taxon>Aspergillaceae</taxon>
        <taxon>Penicillium</taxon>
    </lineage>
</organism>
<dbReference type="InterPro" id="IPR000101">
    <property type="entry name" value="GGT_peptidase"/>
</dbReference>
<comment type="catalytic activity">
    <reaction evidence="3">
        <text>glutathione + H2O = L-cysteinylglycine + L-glutamate</text>
        <dbReference type="Rhea" id="RHEA:28807"/>
        <dbReference type="ChEBI" id="CHEBI:15377"/>
        <dbReference type="ChEBI" id="CHEBI:29985"/>
        <dbReference type="ChEBI" id="CHEBI:57925"/>
        <dbReference type="ChEBI" id="CHEBI:61694"/>
        <dbReference type="EC" id="3.4.19.13"/>
    </reaction>
</comment>
<reference evidence="5" key="2">
    <citation type="journal article" date="2023" name="IMA Fungus">
        <title>Comparative genomic study of the Penicillium genus elucidates a diverse pangenome and 15 lateral gene transfer events.</title>
        <authorList>
            <person name="Petersen C."/>
            <person name="Sorensen T."/>
            <person name="Nielsen M.R."/>
            <person name="Sondergaard T.E."/>
            <person name="Sorensen J.L."/>
            <person name="Fitzpatrick D.A."/>
            <person name="Frisvad J.C."/>
            <person name="Nielsen K.L."/>
        </authorList>
    </citation>
    <scope>NUCLEOTIDE SEQUENCE</scope>
    <source>
        <strain evidence="5">IBT 23319</strain>
    </source>
</reference>
<comment type="catalytic activity">
    <reaction evidence="3">
        <text>an N-terminal (5-L-glutamyl)-[peptide] + an alpha-amino acid = 5-L-glutamyl amino acid + an N-terminal L-alpha-aminoacyl-[peptide]</text>
        <dbReference type="Rhea" id="RHEA:23904"/>
        <dbReference type="Rhea" id="RHEA-COMP:9780"/>
        <dbReference type="Rhea" id="RHEA-COMP:9795"/>
        <dbReference type="ChEBI" id="CHEBI:77644"/>
        <dbReference type="ChEBI" id="CHEBI:78597"/>
        <dbReference type="ChEBI" id="CHEBI:78599"/>
        <dbReference type="ChEBI" id="CHEBI:78608"/>
        <dbReference type="EC" id="2.3.2.2"/>
    </reaction>
</comment>
<protein>
    <recommendedName>
        <fullName evidence="3">Glutathione hydrolase</fullName>
        <ecNumber evidence="3">2.3.2.2</ecNumber>
        <ecNumber evidence="3">3.4.19.13</ecNumber>
    </recommendedName>
    <alternativeName>
        <fullName evidence="3">Gamma-glutamyltransferase</fullName>
    </alternativeName>
</protein>
<dbReference type="GeneID" id="81386391"/>
<dbReference type="GO" id="GO:0036374">
    <property type="term" value="F:glutathione hydrolase activity"/>
    <property type="evidence" value="ECO:0007669"/>
    <property type="project" value="UniProtKB-UniRule"/>
</dbReference>
<feature type="signal peptide" evidence="4">
    <location>
        <begin position="1"/>
        <end position="24"/>
    </location>
</feature>
<dbReference type="Pfam" id="PF01019">
    <property type="entry name" value="G_glu_transpept"/>
    <property type="match status" value="1"/>
</dbReference>
<dbReference type="PANTHER" id="PTHR11686">
    <property type="entry name" value="GAMMA GLUTAMYL TRANSPEPTIDASE"/>
    <property type="match status" value="1"/>
</dbReference>
<dbReference type="EC" id="3.4.19.13" evidence="3"/>
<dbReference type="Gene3D" id="1.10.246.130">
    <property type="match status" value="1"/>
</dbReference>
<comment type="caution">
    <text evidence="5">The sequence shown here is derived from an EMBL/GenBank/DDBJ whole genome shotgun (WGS) entry which is preliminary data.</text>
</comment>
<evidence type="ECO:0000256" key="2">
    <source>
        <dbReference type="PIRSR" id="PIRSR600101-2"/>
    </source>
</evidence>
<dbReference type="SUPFAM" id="SSF56235">
    <property type="entry name" value="N-terminal nucleophile aminohydrolases (Ntn hydrolases)"/>
    <property type="match status" value="1"/>
</dbReference>
<keyword evidence="4" id="KW-0732">Signal</keyword>
<keyword evidence="3" id="KW-0378">Hydrolase</keyword>
<evidence type="ECO:0000256" key="3">
    <source>
        <dbReference type="RuleBase" id="RU368068"/>
    </source>
</evidence>
<dbReference type="OrthoDB" id="1081007at2759"/>